<comment type="caution">
    <text evidence="2">The sequence shown here is derived from an EMBL/GenBank/DDBJ whole genome shotgun (WGS) entry which is preliminary data.</text>
</comment>
<protein>
    <submittedName>
        <fullName evidence="2">Uncharacterized protein</fullName>
    </submittedName>
</protein>
<evidence type="ECO:0000256" key="1">
    <source>
        <dbReference type="SAM" id="MobiDB-lite"/>
    </source>
</evidence>
<name>A0A4U6XKB0_9PEZI</name>
<feature type="compositionally biased region" description="Gly residues" evidence="1">
    <location>
        <begin position="122"/>
        <end position="145"/>
    </location>
</feature>
<gene>
    <name evidence="2" type="ORF">CTA1_8274</name>
</gene>
<evidence type="ECO:0000313" key="3">
    <source>
        <dbReference type="Proteomes" id="UP000310108"/>
    </source>
</evidence>
<organism evidence="2 3">
    <name type="scientific">Colletotrichum tanaceti</name>
    <dbReference type="NCBI Taxonomy" id="1306861"/>
    <lineage>
        <taxon>Eukaryota</taxon>
        <taxon>Fungi</taxon>
        <taxon>Dikarya</taxon>
        <taxon>Ascomycota</taxon>
        <taxon>Pezizomycotina</taxon>
        <taxon>Sordariomycetes</taxon>
        <taxon>Hypocreomycetidae</taxon>
        <taxon>Glomerellales</taxon>
        <taxon>Glomerellaceae</taxon>
        <taxon>Colletotrichum</taxon>
        <taxon>Colletotrichum destructivum species complex</taxon>
    </lineage>
</organism>
<dbReference type="AlphaFoldDB" id="A0A4U6XKB0"/>
<dbReference type="EMBL" id="PJEX01000077">
    <property type="protein sequence ID" value="TKW56092.1"/>
    <property type="molecule type" value="Genomic_DNA"/>
</dbReference>
<keyword evidence="3" id="KW-1185">Reference proteome</keyword>
<reference evidence="2 3" key="1">
    <citation type="journal article" date="2019" name="PLoS ONE">
        <title>Comparative genome analysis indicates high evolutionary potential of pathogenicity genes in Colletotrichum tanaceti.</title>
        <authorList>
            <person name="Lelwala R.V."/>
            <person name="Korhonen P.K."/>
            <person name="Young N.D."/>
            <person name="Scott J.B."/>
            <person name="Ades P.A."/>
            <person name="Gasser R.B."/>
            <person name="Taylor P.W.J."/>
        </authorList>
    </citation>
    <scope>NUCLEOTIDE SEQUENCE [LARGE SCALE GENOMIC DNA]</scope>
    <source>
        <strain evidence="2">BRIP57314</strain>
    </source>
</reference>
<accession>A0A4U6XKB0</accession>
<feature type="region of interest" description="Disordered" evidence="1">
    <location>
        <begin position="118"/>
        <end position="153"/>
    </location>
</feature>
<sequence>MAPVVDGALEVVHARGVGLGLCLLPEDGGVEQDVGDVVDHVVLDLDLVLLVHDLDVHARGRVVDGVVDVADAGDDPDEVLVLEGLAHELGHDAEAADLDLDVPVVNVVLHGGDEHAATLASGGSGASSGGGDGGGGGGDEVGGGVAHAERDGAGDAHEGVAGLLDHHAELGGVVDAVLVELDLVKGPLEGLDGGEAREHGDDEQQQPEGELDPHVAPRDELVLQGGVVEDDAEGQVGLGRRRRDVDGVLEQRRGRQPLDDLVAVDVAVDEGLVRHLVRVHAPDVELEEVGPLVHVVPRPLRLALVREPLREPAVVPELVEPAHREHVRDAPRRLVVQVRVHLVRARPEKLAVVLHHDVLALPLLVLGAAPRLLDHLGFGFVGGPVAPRGLEVGRVPELAGARRRVLDADRAVVVTAQQLGRVVGRLREHDAVVLRAHAEEEPVRDAGSRPALRDGGVGDDDLVHAVLDVDEVGLPRPGRRQGRRPLRHGLGDVVALDGALVDGRHAVVVRVRPEADGVLEGVAVHLDRQLELDGHRVGRVRRLDAGVVARPEPGDGHGRVLEVGLGHVGAELKGRHGDVAEAAVEARVAGVGELDGGRLEHRLLVGEEEVLDGGAGLERRHDGLVLAGAVDLVRVGDVAVVVQEPDGHGALAAAAAEVLDAELVSQHAEETRRGRHARVTRVEQVLGGVGQLLEPHAVLEHRVLLAQVVHVLEDVADRVARVAVVPRHGVVPAALAGPGQRHLEVERGRHRVAPVLLPGRRRRHGLPPKHVVLRRVVQHVEGLLLPPRQHRDARQVERRDEEAHQAALVPDFDRRPPERVLVHGPEHVPRVDLPRVGVDHVVGPQHLVPRLDKVARHVVPGHARAVHAQEDDEEPVERVVERRRVQRLVALVADKDVLGGLSIGRRVVGRVERRVDVLEPLLRQPPSPDVDGAHRVASRDLPRQEEVVLAHVARALAHLLGEDALRVHRHLQRLVEPEPVNVQHLDHHAREVRQLLVHRRHPLPQPVLHRRELGQLTPVVRVHPERLRVAKLVKVAVVAAPKHVVDLLRHLPSLFEVEPREVLARLVVLFRERPVEILPLRLVHHLHLLGLERRRRVEVVLEPDQVTQGGHGVVEDDVLKGRKKTVVQRVDEAGDVAAPPQLRARDVLLQHRAVGVVVLRVAVDEPVEHEGVEREPPVRRRRVVLVALPRPLVHDRIRRILVLVEVVVDILLVVPETVDVARQEAQ</sequence>
<evidence type="ECO:0000313" key="2">
    <source>
        <dbReference type="EMBL" id="TKW56092.1"/>
    </source>
</evidence>
<feature type="region of interest" description="Disordered" evidence="1">
    <location>
        <begin position="189"/>
        <end position="214"/>
    </location>
</feature>
<dbReference type="Proteomes" id="UP000310108">
    <property type="component" value="Unassembled WGS sequence"/>
</dbReference>
<proteinExistence type="predicted"/>